<gene>
    <name evidence="1" type="ORF">QLQ22_17765</name>
</gene>
<accession>A0ACD4R8N4</accession>
<sequence length="369" mass="42267">MMRFRVTLLAIITAILITGCSQQSHQPHGVSELAELRKPGIEERYISVDFLEEKNLIPLSDEDFFSVEGWLDNQHILYLSENAEKSTAYKYNLFTGEKEILFESSASIVQLELNPEKNLILVHASPSSFEAEITIIDPMGNVKTKRTIPSSELTFSWSPTGERLFLTSFDENWTFQTFILNMSDFSLDKNPVEIPFIQWLSDGEVTYLKWNEAEPQLTAPLYKHSLVSKKKVLIEEHIISHANFKDYSFAVQVENEEESIGSYTFYNGNYEDIIYSFDVELLPLYSEWLVPEFDYSSRSGLFYTFVPGTVENKFNLTAVDPKSKKTEAVLENIDNSEIKVSPNGELALYGSYLENVINLKDYKIKGIVK</sequence>
<dbReference type="Proteomes" id="UP001226091">
    <property type="component" value="Chromosome"/>
</dbReference>
<proteinExistence type="predicted"/>
<evidence type="ECO:0000313" key="2">
    <source>
        <dbReference type="Proteomes" id="UP001226091"/>
    </source>
</evidence>
<reference evidence="2" key="1">
    <citation type="journal article" date="2025" name="Aquaculture">
        <title>Assessment of the bioflocculant production and safety properties of Metabacillus hrfriensis sp. nov. based on phenotypic and whole-genome sequencing analysis.</title>
        <authorList>
            <person name="Zhang R."/>
            <person name="Zhao Z."/>
            <person name="Luo L."/>
            <person name="Wang S."/>
            <person name="Guo K."/>
            <person name="Xu W."/>
        </authorList>
    </citation>
    <scope>NUCLEOTIDE SEQUENCE [LARGE SCALE GENOMIC DNA]</scope>
    <source>
        <strain evidence="2">CT-WN-B3</strain>
    </source>
</reference>
<protein>
    <submittedName>
        <fullName evidence="1">Uncharacterized protein</fullName>
    </submittedName>
</protein>
<name>A0ACD4R8N4_9BACI</name>
<keyword evidence="2" id="KW-1185">Reference proteome</keyword>
<dbReference type="EMBL" id="CP126116">
    <property type="protein sequence ID" value="WHZ56530.1"/>
    <property type="molecule type" value="Genomic_DNA"/>
</dbReference>
<organism evidence="1 2">
    <name type="scientific">Metabacillus hrfriensis</name>
    <dbReference type="NCBI Taxonomy" id="3048891"/>
    <lineage>
        <taxon>Bacteria</taxon>
        <taxon>Bacillati</taxon>
        <taxon>Bacillota</taxon>
        <taxon>Bacilli</taxon>
        <taxon>Bacillales</taxon>
        <taxon>Bacillaceae</taxon>
        <taxon>Metabacillus</taxon>
    </lineage>
</organism>
<evidence type="ECO:0000313" key="1">
    <source>
        <dbReference type="EMBL" id="WHZ56530.1"/>
    </source>
</evidence>